<dbReference type="InterPro" id="IPR024932">
    <property type="entry name" value="ApbE"/>
</dbReference>
<dbReference type="EC" id="2.7.1.180" evidence="2"/>
<dbReference type="EMBL" id="JBHSTI010000008">
    <property type="protein sequence ID" value="MFC6238958.1"/>
    <property type="molecule type" value="Genomic_DNA"/>
</dbReference>
<keyword evidence="7" id="KW-0274">FAD</keyword>
<accession>A0ABW1T4K4</accession>
<evidence type="ECO:0000313" key="11">
    <source>
        <dbReference type="EMBL" id="MFC6238958.1"/>
    </source>
</evidence>
<dbReference type="Pfam" id="PF02424">
    <property type="entry name" value="ApbE"/>
    <property type="match status" value="2"/>
</dbReference>
<dbReference type="SUPFAM" id="SSF143631">
    <property type="entry name" value="ApbE-like"/>
    <property type="match status" value="1"/>
</dbReference>
<evidence type="ECO:0000256" key="3">
    <source>
        <dbReference type="ARBA" id="ARBA00016337"/>
    </source>
</evidence>
<keyword evidence="8" id="KW-0460">Magnesium</keyword>
<reference evidence="12" key="1">
    <citation type="journal article" date="2019" name="Int. J. Syst. Evol. Microbiol.">
        <title>The Global Catalogue of Microorganisms (GCM) 10K type strain sequencing project: providing services to taxonomists for standard genome sequencing and annotation.</title>
        <authorList>
            <consortium name="The Broad Institute Genomics Platform"/>
            <consortium name="The Broad Institute Genome Sequencing Center for Infectious Disease"/>
            <person name="Wu L."/>
            <person name="Ma J."/>
        </authorList>
    </citation>
    <scope>NUCLEOTIDE SEQUENCE [LARGE SCALE GENOMIC DNA]</scope>
    <source>
        <strain evidence="12">CGMCC 4.7317</strain>
    </source>
</reference>
<protein>
    <recommendedName>
        <fullName evidence="3">FAD:protein FMN transferase</fullName>
        <ecNumber evidence="2">2.7.1.180</ecNumber>
    </recommendedName>
    <alternativeName>
        <fullName evidence="9">Flavin transferase</fullName>
    </alternativeName>
</protein>
<dbReference type="GO" id="GO:0016740">
    <property type="term" value="F:transferase activity"/>
    <property type="evidence" value="ECO:0007669"/>
    <property type="project" value="UniProtKB-KW"/>
</dbReference>
<comment type="caution">
    <text evidence="11">The sequence shown here is derived from an EMBL/GenBank/DDBJ whole genome shotgun (WGS) entry which is preliminary data.</text>
</comment>
<keyword evidence="6" id="KW-0479">Metal-binding</keyword>
<keyword evidence="5 11" id="KW-0808">Transferase</keyword>
<evidence type="ECO:0000256" key="10">
    <source>
        <dbReference type="ARBA" id="ARBA00048540"/>
    </source>
</evidence>
<dbReference type="InterPro" id="IPR003374">
    <property type="entry name" value="ApbE-like_sf"/>
</dbReference>
<organism evidence="11 12">
    <name type="scientific">Longivirga aurantiaca</name>
    <dbReference type="NCBI Taxonomy" id="1837743"/>
    <lineage>
        <taxon>Bacteria</taxon>
        <taxon>Bacillati</taxon>
        <taxon>Actinomycetota</taxon>
        <taxon>Actinomycetes</taxon>
        <taxon>Sporichthyales</taxon>
        <taxon>Sporichthyaceae</taxon>
        <taxon>Longivirga</taxon>
    </lineage>
</organism>
<comment type="catalytic activity">
    <reaction evidence="10">
        <text>L-threonyl-[protein] + FAD = FMN-L-threonyl-[protein] + AMP + H(+)</text>
        <dbReference type="Rhea" id="RHEA:36847"/>
        <dbReference type="Rhea" id="RHEA-COMP:11060"/>
        <dbReference type="Rhea" id="RHEA-COMP:11061"/>
        <dbReference type="ChEBI" id="CHEBI:15378"/>
        <dbReference type="ChEBI" id="CHEBI:30013"/>
        <dbReference type="ChEBI" id="CHEBI:57692"/>
        <dbReference type="ChEBI" id="CHEBI:74257"/>
        <dbReference type="ChEBI" id="CHEBI:456215"/>
        <dbReference type="EC" id="2.7.1.180"/>
    </reaction>
</comment>
<dbReference type="RefSeq" id="WP_386767613.1">
    <property type="nucleotide sequence ID" value="NZ_JBHSTI010000008.1"/>
</dbReference>
<evidence type="ECO:0000256" key="4">
    <source>
        <dbReference type="ARBA" id="ARBA00022630"/>
    </source>
</evidence>
<dbReference type="PANTHER" id="PTHR30040">
    <property type="entry name" value="THIAMINE BIOSYNTHESIS LIPOPROTEIN APBE"/>
    <property type="match status" value="1"/>
</dbReference>
<keyword evidence="12" id="KW-1185">Reference proteome</keyword>
<evidence type="ECO:0000256" key="7">
    <source>
        <dbReference type="ARBA" id="ARBA00022827"/>
    </source>
</evidence>
<keyword evidence="4" id="KW-0285">Flavoprotein</keyword>
<dbReference type="Gene3D" id="3.10.520.10">
    <property type="entry name" value="ApbE-like domains"/>
    <property type="match status" value="2"/>
</dbReference>
<evidence type="ECO:0000313" key="12">
    <source>
        <dbReference type="Proteomes" id="UP001596138"/>
    </source>
</evidence>
<evidence type="ECO:0000256" key="6">
    <source>
        <dbReference type="ARBA" id="ARBA00022723"/>
    </source>
</evidence>
<evidence type="ECO:0000256" key="5">
    <source>
        <dbReference type="ARBA" id="ARBA00022679"/>
    </source>
</evidence>
<dbReference type="PANTHER" id="PTHR30040:SF2">
    <property type="entry name" value="FAD:PROTEIN FMN TRANSFERASE"/>
    <property type="match status" value="1"/>
</dbReference>
<name>A0ABW1T4K4_9ACTN</name>
<comment type="cofactor">
    <cofactor evidence="1">
        <name>Mg(2+)</name>
        <dbReference type="ChEBI" id="CHEBI:18420"/>
    </cofactor>
</comment>
<evidence type="ECO:0000256" key="1">
    <source>
        <dbReference type="ARBA" id="ARBA00001946"/>
    </source>
</evidence>
<gene>
    <name evidence="11" type="ORF">ACFQGU_13810</name>
</gene>
<evidence type="ECO:0000256" key="9">
    <source>
        <dbReference type="ARBA" id="ARBA00031306"/>
    </source>
</evidence>
<evidence type="ECO:0000256" key="2">
    <source>
        <dbReference type="ARBA" id="ARBA00011955"/>
    </source>
</evidence>
<sequence length="268" mass="28330">MTTALIPGTVRTRLEHVWSTVVTLDVRDEHATDTGVDAAWRSVVAELHRIDRVFSTFRDDSVISRLRRGGKQVVADDVAEVIDRCLEARRLTDGAFDPWAAPGGFDPSGLVKGWAADRCADIVRQHGFPSFTLDAAGDLACRGSIPGSTEHLGWPIGITHPDDPLAVAAVVDVRDSAIATSGVSQRGEHVLDPRTGEAARGARQATVVGTDAALADALATALLVEGRDGARWFSALPGWSAYVVDGGTTTAWGPAFTTSIPSPGGEER</sequence>
<evidence type="ECO:0000256" key="8">
    <source>
        <dbReference type="ARBA" id="ARBA00022842"/>
    </source>
</evidence>
<dbReference type="Proteomes" id="UP001596138">
    <property type="component" value="Unassembled WGS sequence"/>
</dbReference>
<proteinExistence type="predicted"/>